<evidence type="ECO:0000256" key="9">
    <source>
        <dbReference type="ARBA" id="ARBA00023125"/>
    </source>
</evidence>
<dbReference type="SMART" id="SM00596">
    <property type="entry name" value="PRE_C2HC"/>
    <property type="match status" value="1"/>
</dbReference>
<dbReference type="FunFam" id="1.10.20.10:FF:000016">
    <property type="entry name" value="Histone H2B"/>
    <property type="match status" value="1"/>
</dbReference>
<dbReference type="GO" id="GO:0003677">
    <property type="term" value="F:DNA binding"/>
    <property type="evidence" value="ECO:0007669"/>
    <property type="project" value="UniProtKB-KW"/>
</dbReference>
<dbReference type="InterPro" id="IPR000558">
    <property type="entry name" value="Histone_H2B"/>
</dbReference>
<evidence type="ECO:0000256" key="5">
    <source>
        <dbReference type="ARBA" id="ARBA00011538"/>
    </source>
</evidence>
<feature type="compositionally biased region" description="Basic and acidic residues" evidence="13">
    <location>
        <begin position="49"/>
        <end position="65"/>
    </location>
</feature>
<keyword evidence="10 12" id="KW-0539">Nucleus</keyword>
<dbReference type="Gene3D" id="1.10.20.10">
    <property type="entry name" value="Histone, subunit A"/>
    <property type="match status" value="1"/>
</dbReference>
<evidence type="ECO:0000313" key="16">
    <source>
        <dbReference type="Proteomes" id="UP000887116"/>
    </source>
</evidence>
<dbReference type="AlphaFoldDB" id="A0A8X6JKR3"/>
<comment type="similarity">
    <text evidence="4 12">Belongs to the histone H2B family.</text>
</comment>
<dbReference type="InterPro" id="IPR036691">
    <property type="entry name" value="Endo/exonu/phosph_ase_sf"/>
</dbReference>
<feature type="compositionally biased region" description="Acidic residues" evidence="13">
    <location>
        <begin position="202"/>
        <end position="213"/>
    </location>
</feature>
<keyword evidence="16" id="KW-1185">Reference proteome</keyword>
<dbReference type="CDD" id="cd22910">
    <property type="entry name" value="HFD_H2B"/>
    <property type="match status" value="1"/>
</dbReference>
<evidence type="ECO:0000256" key="13">
    <source>
        <dbReference type="SAM" id="MobiDB-lite"/>
    </source>
</evidence>
<dbReference type="GO" id="GO:0005634">
    <property type="term" value="C:nucleus"/>
    <property type="evidence" value="ECO:0007669"/>
    <property type="project" value="UniProtKB-SubCell"/>
</dbReference>
<evidence type="ECO:0000256" key="6">
    <source>
        <dbReference type="ARBA" id="ARBA00022454"/>
    </source>
</evidence>
<name>A0A8X6JKR3_TRICU</name>
<dbReference type="InterPro" id="IPR009072">
    <property type="entry name" value="Histone-fold"/>
</dbReference>
<dbReference type="GO" id="GO:0003824">
    <property type="term" value="F:catalytic activity"/>
    <property type="evidence" value="ECO:0007669"/>
    <property type="project" value="InterPro"/>
</dbReference>
<dbReference type="InterPro" id="IPR007125">
    <property type="entry name" value="H2A/H2B/H3"/>
</dbReference>
<comment type="subunit">
    <text evidence="5 12">The nucleosome is a histone octamer containing two molecules each of H2A, H2B, H3 and H4 assembled in one H3-H4 heterotetramer and two H2A-H2B heterodimers. The octamer wraps approximately 147 bp of DNA.</text>
</comment>
<keyword evidence="8" id="KW-0832">Ubl conjugation</keyword>
<dbReference type="PROSITE" id="PS00357">
    <property type="entry name" value="HISTONE_H2B"/>
    <property type="match status" value="1"/>
</dbReference>
<proteinExistence type="inferred from homology"/>
<feature type="domain" description="Pre-C2HC" evidence="14">
    <location>
        <begin position="321"/>
        <end position="389"/>
    </location>
</feature>
<protein>
    <recommendedName>
        <fullName evidence="12">Histone H2B</fullName>
    </recommendedName>
</protein>
<evidence type="ECO:0000256" key="2">
    <source>
        <dbReference type="ARBA" id="ARBA00004123"/>
    </source>
</evidence>
<dbReference type="SUPFAM" id="SSF47113">
    <property type="entry name" value="Histone-fold"/>
    <property type="match status" value="1"/>
</dbReference>
<accession>A0A8X6JKR3</accession>
<evidence type="ECO:0000256" key="12">
    <source>
        <dbReference type="RuleBase" id="RU000451"/>
    </source>
</evidence>
<feature type="region of interest" description="Disordered" evidence="13">
    <location>
        <begin position="32"/>
        <end position="77"/>
    </location>
</feature>
<sequence>MLNIAPAGKPVSTLPSRFLLLSPIGTSFRSPDLLALGMNGESPPPSPSDRQKMEATSESSDDSRRSPSPAAPQIPNVNEMTQALNRIDNSYACLQFCSSIECKLQELPYCKFDTPSTQNKIGLELYALLSEARPRYIELKKAELQFEQETLKGIYQQWGLGEDQETGFTVVNRKQKHSNSPSKLPIGKKPRTENQANRFDNLDIEEPPAALQDDDTTIADFHNDPTIRTSTPFQHRPPPPITIDNIEKTAQLLKRLQDLTGEKLVGRTIGKSLRVYPQTPIAYRKIRNLIEVENLESYTHQLAEEKDLKVVIRGMPVDMPVQEIVADLHSLGITVTECKPMNNRKTGLPMPLFLLTLPKTDDNKNIYNISEICSMKVKSESLNRKHGPAQCFRCQGFFHSSRFCTRNPKCVKCGKPHLTRDCVKTINEDPTCCHCQGKHPANFLGCPNNPLNRVPPPPKVNAWDERLKKKKELQEAARQRALLASQAPSRTVTHPIQKPKPTEPTGPTAPIRTITPASNPPNEIFNTLSQLKDPEVTEMMDVLTQFIRISKSHKSRAEKLKVFISEHDPDIIALQETGLQPCHSLNIPNYTTHRKDRLTHRGGGTAILVKNSIGHHSLNIHTHSIENTSINIEGENVITICSVYRPPTSPRGTLASDLLRIFRNRNHCLIIGDFNAKHRSWNPLSANTPAGTELFKFAVNCGFLITAPTEATCLARRTGPGSIIDLGISCGLQDLRATTLIELSSDHNPVVFALQPDFPYSYAHNCLTLTNWNHFQDILSITVPGNPRIENPDAIDRAVTNLTNHIQSAMKQSSRFKFINYQVTYIPPHIRQKIKEKNRLRKRWQSTFNPELKVIVNKLQHEIKKDLLRHKRQTLDRELEWANHDIESLHKIIEKKKKKQLLTRRRSAPRALGLQQQYILAIFHPTDQMPPQASGKAVKKAGKAQKAVRAGDKKKRKKRRKESFAIYIYKVLKQVHPDTGISSKAMSIMNSFVNDIFERIAAESSRLAHYNKRSTITSREIQTAVRLLLPGELAKHAVSEGTKAVTKYTSSK</sequence>
<evidence type="ECO:0000256" key="10">
    <source>
        <dbReference type="ARBA" id="ARBA00023242"/>
    </source>
</evidence>
<gene>
    <name evidence="15" type="primary">His2B</name>
    <name evidence="15" type="ORF">TNCT_473201</name>
</gene>
<comment type="subcellular location">
    <subcellularLocation>
        <location evidence="3">Chromosome</location>
    </subcellularLocation>
    <subcellularLocation>
        <location evidence="2 12">Nucleus</location>
    </subcellularLocation>
</comment>
<evidence type="ECO:0000256" key="4">
    <source>
        <dbReference type="ARBA" id="ARBA00006846"/>
    </source>
</evidence>
<dbReference type="Proteomes" id="UP000887116">
    <property type="component" value="Unassembled WGS sequence"/>
</dbReference>
<keyword evidence="6 12" id="KW-0158">Chromosome</keyword>
<keyword evidence="11 12" id="KW-0544">Nucleosome core</keyword>
<dbReference type="InterPro" id="IPR005135">
    <property type="entry name" value="Endo/exonuclease/phosphatase"/>
</dbReference>
<feature type="region of interest" description="Disordered" evidence="13">
    <location>
        <begin position="173"/>
        <end position="213"/>
    </location>
</feature>
<evidence type="ECO:0000256" key="3">
    <source>
        <dbReference type="ARBA" id="ARBA00004286"/>
    </source>
</evidence>
<comment type="caution">
    <text evidence="15">The sequence shown here is derived from an EMBL/GenBank/DDBJ whole genome shotgun (WGS) entry which is preliminary data.</text>
</comment>
<feature type="region of interest" description="Disordered" evidence="13">
    <location>
        <begin position="472"/>
        <end position="522"/>
    </location>
</feature>
<dbReference type="InterPro" id="IPR055333">
    <property type="entry name" value="HISTONE_H2B_site"/>
</dbReference>
<evidence type="ECO:0000256" key="11">
    <source>
        <dbReference type="ARBA" id="ARBA00023269"/>
    </source>
</evidence>
<dbReference type="PRINTS" id="PR00621">
    <property type="entry name" value="HISTONEH2B"/>
</dbReference>
<dbReference type="SUPFAM" id="SSF56219">
    <property type="entry name" value="DNase I-like"/>
    <property type="match status" value="1"/>
</dbReference>
<evidence type="ECO:0000256" key="7">
    <source>
        <dbReference type="ARBA" id="ARBA00022499"/>
    </source>
</evidence>
<organism evidence="15 16">
    <name type="scientific">Trichonephila clavata</name>
    <name type="common">Joro spider</name>
    <name type="synonym">Nephila clavata</name>
    <dbReference type="NCBI Taxonomy" id="2740835"/>
    <lineage>
        <taxon>Eukaryota</taxon>
        <taxon>Metazoa</taxon>
        <taxon>Ecdysozoa</taxon>
        <taxon>Arthropoda</taxon>
        <taxon>Chelicerata</taxon>
        <taxon>Arachnida</taxon>
        <taxon>Araneae</taxon>
        <taxon>Araneomorphae</taxon>
        <taxon>Entelegynae</taxon>
        <taxon>Araneoidea</taxon>
        <taxon>Nephilidae</taxon>
        <taxon>Trichonephila</taxon>
    </lineage>
</organism>
<evidence type="ECO:0000256" key="1">
    <source>
        <dbReference type="ARBA" id="ARBA00002001"/>
    </source>
</evidence>
<dbReference type="PANTHER" id="PTHR23428">
    <property type="entry name" value="HISTONE H2B"/>
    <property type="match status" value="1"/>
</dbReference>
<dbReference type="GO" id="GO:0046982">
    <property type="term" value="F:protein heterodimerization activity"/>
    <property type="evidence" value="ECO:0007669"/>
    <property type="project" value="InterPro"/>
</dbReference>
<dbReference type="Pfam" id="PF14529">
    <property type="entry name" value="Exo_endo_phos_2"/>
    <property type="match status" value="1"/>
</dbReference>
<dbReference type="GO" id="GO:0030527">
    <property type="term" value="F:structural constituent of chromatin"/>
    <property type="evidence" value="ECO:0007669"/>
    <property type="project" value="InterPro"/>
</dbReference>
<dbReference type="Pfam" id="PF07530">
    <property type="entry name" value="PRE_C2HC"/>
    <property type="match status" value="1"/>
</dbReference>
<dbReference type="EMBL" id="BMAO01026540">
    <property type="protein sequence ID" value="GFR10461.1"/>
    <property type="molecule type" value="Genomic_DNA"/>
</dbReference>
<dbReference type="OrthoDB" id="8033718at2759"/>
<dbReference type="Pfam" id="PF00125">
    <property type="entry name" value="Histone"/>
    <property type="match status" value="1"/>
</dbReference>
<dbReference type="Gene3D" id="3.60.10.10">
    <property type="entry name" value="Endonuclease/exonuclease/phosphatase"/>
    <property type="match status" value="1"/>
</dbReference>
<dbReference type="SMART" id="SM00427">
    <property type="entry name" value="H2B"/>
    <property type="match status" value="1"/>
</dbReference>
<evidence type="ECO:0000256" key="8">
    <source>
        <dbReference type="ARBA" id="ARBA00022843"/>
    </source>
</evidence>
<comment type="function">
    <text evidence="1">Core component of nucleosome. Nucleosomes wrap and compact DNA into chromatin, limiting DNA accessibility to the cellular machineries which require DNA as a template. Histones thereby play a central role in transcription regulation, DNA repair, DNA replication and chromosomal stability. DNA accessibility is regulated via a complex set of post-translational modifications of histones, also called histone code, and nucleosome remodeling.</text>
</comment>
<evidence type="ECO:0000313" key="15">
    <source>
        <dbReference type="EMBL" id="GFR10461.1"/>
    </source>
</evidence>
<dbReference type="GO" id="GO:0000786">
    <property type="term" value="C:nucleosome"/>
    <property type="evidence" value="ECO:0007669"/>
    <property type="project" value="UniProtKB-KW"/>
</dbReference>
<reference evidence="15" key="1">
    <citation type="submission" date="2020-07" db="EMBL/GenBank/DDBJ databases">
        <title>Multicomponent nature underlies the extraordinary mechanical properties of spider dragline silk.</title>
        <authorList>
            <person name="Kono N."/>
            <person name="Nakamura H."/>
            <person name="Mori M."/>
            <person name="Yoshida Y."/>
            <person name="Ohtoshi R."/>
            <person name="Malay A.D."/>
            <person name="Moran D.A.P."/>
            <person name="Tomita M."/>
            <person name="Numata K."/>
            <person name="Arakawa K."/>
        </authorList>
    </citation>
    <scope>NUCLEOTIDE SEQUENCE</scope>
</reference>
<evidence type="ECO:0000259" key="14">
    <source>
        <dbReference type="SMART" id="SM00596"/>
    </source>
</evidence>
<keyword evidence="9 12" id="KW-0238">DNA-binding</keyword>
<dbReference type="InterPro" id="IPR006579">
    <property type="entry name" value="Pre_C2HC_dom"/>
</dbReference>
<keyword evidence="7" id="KW-1017">Isopeptide bond</keyword>
<feature type="region of interest" description="Disordered" evidence="13">
    <location>
        <begin position="930"/>
        <end position="959"/>
    </location>
</feature>